<feature type="compositionally biased region" description="Low complexity" evidence="1">
    <location>
        <begin position="145"/>
        <end position="165"/>
    </location>
</feature>
<dbReference type="PANTHER" id="PTHR47595:SF1">
    <property type="entry name" value="MYB_SANT-LIKE DNA-BINDING DOMAIN-CONTAINING PROTEIN"/>
    <property type="match status" value="1"/>
</dbReference>
<evidence type="ECO:0000313" key="3">
    <source>
        <dbReference type="EMBL" id="RXM98646.1"/>
    </source>
</evidence>
<feature type="domain" description="Myb/SANT-like DNA-binding" evidence="2">
    <location>
        <begin position="22"/>
        <end position="109"/>
    </location>
</feature>
<dbReference type="Pfam" id="PF13837">
    <property type="entry name" value="Myb_DNA-bind_4"/>
    <property type="match status" value="1"/>
</dbReference>
<sequence length="201" mass="22486">MVMWYKLNELPSGPQSQASGSNSWSHAAILLLINTYQDHAEDFKSSLIKKNEVWKRTANEMASMGYTYTPDACDKRIRALKYRYRAICGNNQKMGRGHSTWEYFEPMQTLLTSDPAVAPLRTVASLTADGDKNTLMEGVFRPIRSSTPTMTSTPSTSEPSEESGSAALTPTITARSKIRKRGGESESPRWFKIILRSNPDK</sequence>
<feature type="region of interest" description="Disordered" evidence="1">
    <location>
        <begin position="142"/>
        <end position="201"/>
    </location>
</feature>
<proteinExistence type="predicted"/>
<dbReference type="PANTHER" id="PTHR47595">
    <property type="entry name" value="HEAT SHOCK 70 KDA PROTEIN 14"/>
    <property type="match status" value="1"/>
</dbReference>
<dbReference type="EMBL" id="SCEB01000615">
    <property type="protein sequence ID" value="RXM98646.1"/>
    <property type="molecule type" value="Genomic_DNA"/>
</dbReference>
<dbReference type="AlphaFoldDB" id="A0A662YRF1"/>
<dbReference type="InterPro" id="IPR044822">
    <property type="entry name" value="Myb_DNA-bind_4"/>
</dbReference>
<evidence type="ECO:0000313" key="4">
    <source>
        <dbReference type="Proteomes" id="UP000289886"/>
    </source>
</evidence>
<gene>
    <name evidence="3" type="ORF">EOD39_12859</name>
</gene>
<accession>A0A662YRF1</accession>
<reference evidence="3 4" key="1">
    <citation type="submission" date="2019-01" db="EMBL/GenBank/DDBJ databases">
        <title>Draft Genome and Complete Hox-Cluster Characterization of the Sterlet Sturgeon (Acipenser ruthenus).</title>
        <authorList>
            <person name="Wei Q."/>
        </authorList>
    </citation>
    <scope>NUCLEOTIDE SEQUENCE [LARGE SCALE GENOMIC DNA]</scope>
    <source>
        <strain evidence="3">WHYD16114868_AA</strain>
        <tissue evidence="3">Blood</tissue>
    </source>
</reference>
<keyword evidence="4" id="KW-1185">Reference proteome</keyword>
<dbReference type="Gene3D" id="1.10.10.60">
    <property type="entry name" value="Homeodomain-like"/>
    <property type="match status" value="1"/>
</dbReference>
<protein>
    <recommendedName>
        <fullName evidence="2">Myb/SANT-like DNA-binding domain-containing protein</fullName>
    </recommendedName>
</protein>
<evidence type="ECO:0000256" key="1">
    <source>
        <dbReference type="SAM" id="MobiDB-lite"/>
    </source>
</evidence>
<evidence type="ECO:0000259" key="2">
    <source>
        <dbReference type="Pfam" id="PF13837"/>
    </source>
</evidence>
<name>A0A662YRF1_ACIRT</name>
<comment type="caution">
    <text evidence="3">The sequence shown here is derived from an EMBL/GenBank/DDBJ whole genome shotgun (WGS) entry which is preliminary data.</text>
</comment>
<organism evidence="3 4">
    <name type="scientific">Acipenser ruthenus</name>
    <name type="common">Sterlet sturgeon</name>
    <dbReference type="NCBI Taxonomy" id="7906"/>
    <lineage>
        <taxon>Eukaryota</taxon>
        <taxon>Metazoa</taxon>
        <taxon>Chordata</taxon>
        <taxon>Craniata</taxon>
        <taxon>Vertebrata</taxon>
        <taxon>Euteleostomi</taxon>
        <taxon>Actinopterygii</taxon>
        <taxon>Chondrostei</taxon>
        <taxon>Acipenseriformes</taxon>
        <taxon>Acipenseridae</taxon>
        <taxon>Acipenser</taxon>
    </lineage>
</organism>
<dbReference type="Proteomes" id="UP000289886">
    <property type="component" value="Unassembled WGS sequence"/>
</dbReference>